<dbReference type="SUPFAM" id="SSF50985">
    <property type="entry name" value="RCC1/BLIP-II"/>
    <property type="match status" value="1"/>
</dbReference>
<organism evidence="1">
    <name type="scientific">freshwater metagenome</name>
    <dbReference type="NCBI Taxonomy" id="449393"/>
    <lineage>
        <taxon>unclassified sequences</taxon>
        <taxon>metagenomes</taxon>
        <taxon>ecological metagenomes</taxon>
    </lineage>
</organism>
<accession>A0A6J6KI11</accession>
<evidence type="ECO:0000313" key="1">
    <source>
        <dbReference type="EMBL" id="CAB4649450.1"/>
    </source>
</evidence>
<dbReference type="AlphaFoldDB" id="A0A6J6KI11"/>
<sequence length="651" mass="69215">MTTSKLFIRLIFSLTVASILTQLGWTPPSSAATTVTGDKATVTQMLESSDCFRIASGALTCNSGSGSAVTEVEQGSLLGKSISDFEGLHNGTYCAVTSDGSAHCWGNNNSAAVGDNTVTNRTSPVTVTSTGVLSGVALQKISTRDWGTCAISTTSKMYCWGWQGGSKNNLKIGSSNEYVPPTLVSDSGLSSLSWKDVQLSGGNTSGGVCGLTTSNEVKCWRLNMWSNATAVYSVAIPTLTNGETLESIESVYANSTGCVTSTLGAVYCWGFASQFPELTGIDTTRAIRVPFSTAAVDIFLAYGNVCAVLATGSVECMGDRYYDYVSLGVRGNPIVRIGGTGPNGILVSQMESNRFLSQDGRLWSAPNSSDVTRPATIGEEVTPKTPTVVISSLELEDYLQGNNCSARTSTFSACISLQVSSPGSNTYPKYAVDVFANSSGSSFIATAADLSQRDSSLVVDGRNSYWVRIRATNFYGTTTSSLFKVDKIYTSPSIDIRGYGASTGVGYLDLYANYNSDNGGMNQVVVVEFQRRGTSSWTNISSASTRNLKTSSSYTVRATIVTPMGTATDSRSLSTPNLMRKVRLYRNSRILVSNAFRIDSPGKRTWSGFSGCQIVGKYLITRSTSTCRLKLNIAAAKGYVASTWTYTTSLS</sequence>
<dbReference type="Gene3D" id="2.130.10.30">
    <property type="entry name" value="Regulator of chromosome condensation 1/beta-lactamase-inhibitor protein II"/>
    <property type="match status" value="1"/>
</dbReference>
<dbReference type="InterPro" id="IPR009091">
    <property type="entry name" value="RCC1/BLIP-II"/>
</dbReference>
<name>A0A6J6KI11_9ZZZZ</name>
<proteinExistence type="predicted"/>
<gene>
    <name evidence="1" type="ORF">UFOPK2214_00479</name>
</gene>
<reference evidence="1" key="1">
    <citation type="submission" date="2020-05" db="EMBL/GenBank/DDBJ databases">
        <authorList>
            <person name="Chiriac C."/>
            <person name="Salcher M."/>
            <person name="Ghai R."/>
            <person name="Kavagutti S V."/>
        </authorList>
    </citation>
    <scope>NUCLEOTIDE SEQUENCE</scope>
</reference>
<protein>
    <submittedName>
        <fullName evidence="1">Unannotated protein</fullName>
    </submittedName>
</protein>
<dbReference type="EMBL" id="CAEZWJ010000010">
    <property type="protein sequence ID" value="CAB4649450.1"/>
    <property type="molecule type" value="Genomic_DNA"/>
</dbReference>